<dbReference type="InterPro" id="IPR011002">
    <property type="entry name" value="FliG_a-hlx"/>
</dbReference>
<dbReference type="InterPro" id="IPR006668">
    <property type="entry name" value="Mg_transptr_MgtE_intracell_dom"/>
</dbReference>
<organism evidence="2 3">
    <name type="scientific">Actinacidiphila bryophytorum</name>
    <dbReference type="NCBI Taxonomy" id="1436133"/>
    <lineage>
        <taxon>Bacteria</taxon>
        <taxon>Bacillati</taxon>
        <taxon>Actinomycetota</taxon>
        <taxon>Actinomycetes</taxon>
        <taxon>Kitasatosporales</taxon>
        <taxon>Streptomycetaceae</taxon>
        <taxon>Actinacidiphila</taxon>
    </lineage>
</organism>
<evidence type="ECO:0000259" key="1">
    <source>
        <dbReference type="Pfam" id="PF03448"/>
    </source>
</evidence>
<dbReference type="AlphaFoldDB" id="A0A9W4E2A8"/>
<dbReference type="Gene3D" id="1.25.60.10">
    <property type="entry name" value="MgtE N-terminal domain-like"/>
    <property type="match status" value="2"/>
</dbReference>
<keyword evidence="3" id="KW-1185">Reference proteome</keyword>
<name>A0A9W4E2A8_9ACTN</name>
<sequence>MNGMSTGTEPPVTEAEQVLASLARLAAEEALAPGWGEVLAALADARLVLLVDRAAATAAAHALDRVRGRPGPPTAETRADAAIDPVDAAVAESENRARASEARYVQLAQHALTAASGECRPIPLPADPTPGDGPRFREPEPLHVPGGLLGYPLHRVRALSLWPPGALRPQVVVRPVEWADAVCLALAGELWAAGAVGLIEREQAVVILGRTDPGQAAEILDRMDYSAAAEILARMDSGTAAEILAQMDPESAGGVVSYMGDATGFEALDRMDQDSLGALDLTDAAEYLAWTEPARAAQLMFDKPGEVAAELLHEMDQDRAAEVLRRMMKIDELHGIFVEHLLFDLWHAHEAGGGTH</sequence>
<proteinExistence type="predicted"/>
<protein>
    <recommendedName>
        <fullName evidence="1">Magnesium transporter MgtE intracellular domain-containing protein</fullName>
    </recommendedName>
</protein>
<gene>
    <name evidence="2" type="ORF">SBRY_100167</name>
</gene>
<comment type="caution">
    <text evidence="2">The sequence shown here is derived from an EMBL/GenBank/DDBJ whole genome shotgun (WGS) entry which is preliminary data.</text>
</comment>
<dbReference type="SUPFAM" id="SSF158791">
    <property type="entry name" value="MgtE N-terminal domain-like"/>
    <property type="match status" value="1"/>
</dbReference>
<accession>A0A9W4E2A8</accession>
<dbReference type="InterPro" id="IPR038076">
    <property type="entry name" value="MgtE_N_sf"/>
</dbReference>
<feature type="domain" description="Magnesium transporter MgtE intracellular" evidence="1">
    <location>
        <begin position="199"/>
        <end position="274"/>
    </location>
</feature>
<dbReference type="Pfam" id="PF03448">
    <property type="entry name" value="MgtE_N"/>
    <property type="match status" value="1"/>
</dbReference>
<evidence type="ECO:0000313" key="3">
    <source>
        <dbReference type="Proteomes" id="UP001153328"/>
    </source>
</evidence>
<evidence type="ECO:0000313" key="2">
    <source>
        <dbReference type="EMBL" id="CAG7613458.1"/>
    </source>
</evidence>
<reference evidence="2" key="1">
    <citation type="submission" date="2021-06" db="EMBL/GenBank/DDBJ databases">
        <authorList>
            <person name="Arsene-Ploetze F."/>
        </authorList>
    </citation>
    <scope>NUCLEOTIDE SEQUENCE</scope>
    <source>
        <strain evidence="2">SBRY1</strain>
    </source>
</reference>
<dbReference type="SUPFAM" id="SSF48029">
    <property type="entry name" value="FliG"/>
    <property type="match status" value="1"/>
</dbReference>
<dbReference type="Proteomes" id="UP001153328">
    <property type="component" value="Unassembled WGS sequence"/>
</dbReference>
<dbReference type="EMBL" id="CAJVAX010000002">
    <property type="protein sequence ID" value="CAG7613458.1"/>
    <property type="molecule type" value="Genomic_DNA"/>
</dbReference>